<evidence type="ECO:0000313" key="2">
    <source>
        <dbReference type="Proteomes" id="UP000006558"/>
    </source>
</evidence>
<dbReference type="RefSeq" id="WP_011942961.1">
    <property type="nucleotide sequence ID" value="NC_009486.1"/>
</dbReference>
<accession>A5IJF0</accession>
<reference evidence="2" key="1">
    <citation type="submission" date="2007-05" db="EMBL/GenBank/DDBJ databases">
        <title>Complete sequence of Thermotoga petrophila RKU-1.</title>
        <authorList>
            <consortium name="US DOE Joint Genome Institute"/>
            <person name="Copeland A."/>
            <person name="Lucas S."/>
            <person name="Lapidus A."/>
            <person name="Barry K."/>
            <person name="Glavina del Rio T."/>
            <person name="Dalin E."/>
            <person name="Tice H."/>
            <person name="Pitluck S."/>
            <person name="Sims D."/>
            <person name="Brettin T."/>
            <person name="Bruce D."/>
            <person name="Detter J.C."/>
            <person name="Han C."/>
            <person name="Tapia R."/>
            <person name="Schmutz J."/>
            <person name="Larimer F."/>
            <person name="Land M."/>
            <person name="Hauser L."/>
            <person name="Kyrpides N."/>
            <person name="Mikhailova N."/>
            <person name="Nelson K."/>
            <person name="Gogarten J.P."/>
            <person name="Noll K."/>
            <person name="Richardson P."/>
        </authorList>
    </citation>
    <scope>NUCLEOTIDE SEQUENCE [LARGE SCALE GENOMIC DNA]</scope>
    <source>
        <strain evidence="2">ATCC BAA-488 / DSM 13995 / JCM 10881 / RKU-1</strain>
    </source>
</reference>
<reference evidence="1 2" key="2">
    <citation type="journal article" date="2009" name="Proc. Natl. Acad. Sci. U.S.A.">
        <title>On the chimeric nature, thermophilic origin, and phylogenetic placement of the Thermotogales.</title>
        <authorList>
            <person name="Zhaxybayeva O."/>
            <person name="Swithers K.S."/>
            <person name="Lapierre P."/>
            <person name="Fournier G.P."/>
            <person name="Bickhart D.M."/>
            <person name="DeBoy R.T."/>
            <person name="Nelson K.E."/>
            <person name="Nesbo C.L."/>
            <person name="Doolittle W.F."/>
            <person name="Gogarten J.P."/>
            <person name="Noll K.M."/>
        </authorList>
    </citation>
    <scope>NUCLEOTIDE SEQUENCE [LARGE SCALE GENOMIC DNA]</scope>
    <source>
        <strain evidence="2">ATCC BAA-488 / DSM 13995 / JCM 10881 / RKU-1</strain>
    </source>
</reference>
<dbReference type="Proteomes" id="UP000006558">
    <property type="component" value="Chromosome"/>
</dbReference>
<sequence length="126" mass="15284">MPDHIRRKLENTKDEDLSIDLLFQKYEPDLKKKAGHFFKKFGYKFISYEDLYQTICYLFCYAHKLWDKDKGEFEPYFRCIVNRKMNDIVAGKTPPRCCDYPFNVLKPEYLKEPCYPEDLDDEKIEN</sequence>
<dbReference type="EMBL" id="CP000702">
    <property type="protein sequence ID" value="ABQ46323.1"/>
    <property type="molecule type" value="Genomic_DNA"/>
</dbReference>
<dbReference type="STRING" id="390874.Tpet_0294"/>
<dbReference type="GO" id="GO:0006352">
    <property type="term" value="P:DNA-templated transcription initiation"/>
    <property type="evidence" value="ECO:0007669"/>
    <property type="project" value="InterPro"/>
</dbReference>
<proteinExistence type="predicted"/>
<dbReference type="GO" id="GO:0003700">
    <property type="term" value="F:DNA-binding transcription factor activity"/>
    <property type="evidence" value="ECO:0007669"/>
    <property type="project" value="InterPro"/>
</dbReference>
<protein>
    <submittedName>
        <fullName evidence="1">Uncharacterized protein</fullName>
    </submittedName>
</protein>
<dbReference type="AlphaFoldDB" id="A5IJF0"/>
<name>A5IJF0_THEP1</name>
<gene>
    <name evidence="1" type="ordered locus">Tpet_0294</name>
</gene>
<dbReference type="HOGENOM" id="CLU_1980556_0_0_0"/>
<evidence type="ECO:0000313" key="1">
    <source>
        <dbReference type="EMBL" id="ABQ46323.1"/>
    </source>
</evidence>
<organism evidence="1 2">
    <name type="scientific">Thermotoga petrophila (strain ATCC BAA-488 / DSM 13995 / JCM 10881 / RKU-1)</name>
    <dbReference type="NCBI Taxonomy" id="390874"/>
    <lineage>
        <taxon>Bacteria</taxon>
        <taxon>Thermotogati</taxon>
        <taxon>Thermotogota</taxon>
        <taxon>Thermotogae</taxon>
        <taxon>Thermotogales</taxon>
        <taxon>Thermotogaceae</taxon>
        <taxon>Thermotoga</taxon>
    </lineage>
</organism>
<dbReference type="KEGG" id="tpt:Tpet_0294"/>